<evidence type="ECO:0000256" key="2">
    <source>
        <dbReference type="SAM" id="MobiDB-lite"/>
    </source>
</evidence>
<dbReference type="OrthoDB" id="9815709at2"/>
<accession>A0A3N0CLJ2</accession>
<dbReference type="SUPFAM" id="SSF75620">
    <property type="entry name" value="Release factor"/>
    <property type="match status" value="1"/>
</dbReference>
<dbReference type="AlphaFoldDB" id="A0A3N0CLJ2"/>
<dbReference type="Proteomes" id="UP000267128">
    <property type="component" value="Unassembled WGS sequence"/>
</dbReference>
<dbReference type="Pfam" id="PF00472">
    <property type="entry name" value="RF-1"/>
    <property type="match status" value="1"/>
</dbReference>
<reference evidence="4 5" key="1">
    <citation type="submission" date="2018-11" db="EMBL/GenBank/DDBJ databases">
        <authorList>
            <person name="Li F."/>
        </authorList>
    </citation>
    <scope>NUCLEOTIDE SEQUENCE [LARGE SCALE GENOMIC DNA]</scope>
    <source>
        <strain evidence="4 5">Gsoil 097</strain>
    </source>
</reference>
<keyword evidence="4" id="KW-0378">Hydrolase</keyword>
<dbReference type="EMBL" id="RJSE01000005">
    <property type="protein sequence ID" value="RNL64327.1"/>
    <property type="molecule type" value="Genomic_DNA"/>
</dbReference>
<dbReference type="NCBIfam" id="NF006718">
    <property type="entry name" value="PRK09256.1"/>
    <property type="match status" value="1"/>
</dbReference>
<feature type="compositionally biased region" description="Basic residues" evidence="2">
    <location>
        <begin position="112"/>
        <end position="122"/>
    </location>
</feature>
<keyword evidence="5" id="KW-1185">Reference proteome</keyword>
<dbReference type="Gene3D" id="3.30.160.20">
    <property type="match status" value="1"/>
</dbReference>
<feature type="region of interest" description="Disordered" evidence="2">
    <location>
        <begin position="101"/>
        <end position="144"/>
    </location>
</feature>
<feature type="region of interest" description="Disordered" evidence="2">
    <location>
        <begin position="1"/>
        <end position="44"/>
    </location>
</feature>
<dbReference type="GO" id="GO:0072344">
    <property type="term" value="P:rescue of stalled ribosome"/>
    <property type="evidence" value="ECO:0007669"/>
    <property type="project" value="TreeGrafter"/>
</dbReference>
<dbReference type="InterPro" id="IPR000352">
    <property type="entry name" value="Pep_chain_release_fac_I"/>
</dbReference>
<dbReference type="EC" id="3.1.1.29" evidence="4"/>
<gene>
    <name evidence="4" type="ORF">EFK50_07310</name>
</gene>
<feature type="domain" description="Prokaryotic-type class I peptide chain release factors" evidence="3">
    <location>
        <begin position="18"/>
        <end position="138"/>
    </location>
</feature>
<dbReference type="PANTHER" id="PTHR47814">
    <property type="entry name" value="PEPTIDYL-TRNA HYDROLASE ARFB"/>
    <property type="match status" value="1"/>
</dbReference>
<proteinExistence type="inferred from homology"/>
<evidence type="ECO:0000259" key="3">
    <source>
        <dbReference type="Pfam" id="PF00472"/>
    </source>
</evidence>
<evidence type="ECO:0000313" key="4">
    <source>
        <dbReference type="EMBL" id="RNL64327.1"/>
    </source>
</evidence>
<feature type="compositionally biased region" description="Basic and acidic residues" evidence="2">
    <location>
        <begin position="123"/>
        <end position="144"/>
    </location>
</feature>
<protein>
    <submittedName>
        <fullName evidence="4">Aminoacyl-tRNA hydrolase</fullName>
        <ecNumber evidence="4">3.1.1.29</ecNumber>
    </submittedName>
</protein>
<dbReference type="PANTHER" id="PTHR47814:SF1">
    <property type="entry name" value="PEPTIDYL-TRNA HYDROLASE ARFB"/>
    <property type="match status" value="1"/>
</dbReference>
<comment type="caution">
    <text evidence="4">The sequence shown here is derived from an EMBL/GenBank/DDBJ whole genome shotgun (WGS) entry which is preliminary data.</text>
</comment>
<dbReference type="InterPro" id="IPR045853">
    <property type="entry name" value="Pep_chain_release_fac_I_sf"/>
</dbReference>
<dbReference type="RefSeq" id="WP_123226903.1">
    <property type="nucleotide sequence ID" value="NZ_RJSE01000005.1"/>
</dbReference>
<name>A0A3N0CLJ2_9ACTN</name>
<comment type="similarity">
    <text evidence="1">Belongs to the prokaryotic/mitochondrial release factor family.</text>
</comment>
<evidence type="ECO:0000313" key="5">
    <source>
        <dbReference type="Proteomes" id="UP000267128"/>
    </source>
</evidence>
<organism evidence="4 5">
    <name type="scientific">Nocardioides marmoriginsengisoli</name>
    <dbReference type="NCBI Taxonomy" id="661483"/>
    <lineage>
        <taxon>Bacteria</taxon>
        <taxon>Bacillati</taxon>
        <taxon>Actinomycetota</taxon>
        <taxon>Actinomycetes</taxon>
        <taxon>Propionibacteriales</taxon>
        <taxon>Nocardioidaceae</taxon>
        <taxon>Nocardioides</taxon>
    </lineage>
</organism>
<sequence length="144" mass="15565">MAEDLVVPPGPGLPTGTSIPAGELVERFSRSPGPGGQSVNTSDTRVELLFDPAASTAFTEPQLRRILRALPPGPISVTASEHRSQLRNRGAARERLVAILRAAVAPPPPPRRPTKPSKASQRRRVEAKKQRGRTKDLRGRVTDE</sequence>
<evidence type="ECO:0000256" key="1">
    <source>
        <dbReference type="ARBA" id="ARBA00010835"/>
    </source>
</evidence>
<dbReference type="GO" id="GO:0004045">
    <property type="term" value="F:peptidyl-tRNA hydrolase activity"/>
    <property type="evidence" value="ECO:0007669"/>
    <property type="project" value="UniProtKB-EC"/>
</dbReference>
<dbReference type="GO" id="GO:0003747">
    <property type="term" value="F:translation release factor activity"/>
    <property type="evidence" value="ECO:0007669"/>
    <property type="project" value="InterPro"/>
</dbReference>
<dbReference type="GO" id="GO:0043022">
    <property type="term" value="F:ribosome binding"/>
    <property type="evidence" value="ECO:0007669"/>
    <property type="project" value="TreeGrafter"/>
</dbReference>